<proteinExistence type="predicted"/>
<organism evidence="1 2">
    <name type="scientific">Mycolicibacterium brumae</name>
    <dbReference type="NCBI Taxonomy" id="85968"/>
    <lineage>
        <taxon>Bacteria</taxon>
        <taxon>Bacillati</taxon>
        <taxon>Actinomycetota</taxon>
        <taxon>Actinomycetes</taxon>
        <taxon>Mycobacteriales</taxon>
        <taxon>Mycobacteriaceae</taxon>
        <taxon>Mycolicibacterium</taxon>
    </lineage>
</organism>
<gene>
    <name evidence="1" type="ORF">CQY22_009705</name>
</gene>
<reference evidence="1 2" key="1">
    <citation type="journal article" date="2017" name="Infect. Genet. Evol.">
        <title>The new phylogeny of the genus Mycobacterium: The old and the news.</title>
        <authorList>
            <person name="Tortoli E."/>
            <person name="Fedrizzi T."/>
            <person name="Meehan C.J."/>
            <person name="Trovato A."/>
            <person name="Grottola A."/>
            <person name="Giacobazzi E."/>
            <person name="Serpini G.F."/>
            <person name="Tagliazucchi S."/>
            <person name="Fabio A."/>
            <person name="Bettua C."/>
            <person name="Bertorelli R."/>
            <person name="Frascaro F."/>
            <person name="De Sanctis V."/>
            <person name="Pecorari M."/>
            <person name="Jousson O."/>
            <person name="Segata N."/>
            <person name="Cirillo D.M."/>
        </authorList>
    </citation>
    <scope>NUCLEOTIDE SEQUENCE [LARGE SCALE GENOMIC DNA]</scope>
    <source>
        <strain evidence="1 2">CIP1034565</strain>
    </source>
</reference>
<protein>
    <submittedName>
        <fullName evidence="1">DUF3558 domain-containing protein</fullName>
    </submittedName>
</protein>
<comment type="caution">
    <text evidence="1">The sequence shown here is derived from an EMBL/GenBank/DDBJ whole genome shotgun (WGS) entry which is preliminary data.</text>
</comment>
<name>A0A2G5PAN9_9MYCO</name>
<dbReference type="EMBL" id="PDCN02000010">
    <property type="protein sequence ID" value="PIB75402.1"/>
    <property type="molecule type" value="Genomic_DNA"/>
</dbReference>
<dbReference type="Proteomes" id="UP000230551">
    <property type="component" value="Unassembled WGS sequence"/>
</dbReference>
<sequence>MSASQTTRPSAGKKIAVGAAVVLSAAALVTGCTRAVDGTANKAGAGPRNNTAEETYPNLLKECDVLTSDVLATSVEADPLNIMSTFVGAICRWQALNNSGVLIDITRFWFEQGNLDHEQDVADFLNYQVESRSVAGVASIVMRPNDPNGSCGVASDAGGVVGWWVSPQAPGVDACAQALKLMELTLQTSA</sequence>
<dbReference type="InterPro" id="IPR024520">
    <property type="entry name" value="DUF3558"/>
</dbReference>
<accession>A0A2G5PAN9</accession>
<keyword evidence="2" id="KW-1185">Reference proteome</keyword>
<dbReference type="OrthoDB" id="4761308at2"/>
<dbReference type="AlphaFoldDB" id="A0A2G5PAN9"/>
<evidence type="ECO:0000313" key="1">
    <source>
        <dbReference type="EMBL" id="PIB75402.1"/>
    </source>
</evidence>
<dbReference type="STRING" id="85968.GCA_900073015_00998"/>
<dbReference type="Pfam" id="PF12079">
    <property type="entry name" value="DUF3558"/>
    <property type="match status" value="1"/>
</dbReference>
<dbReference type="RefSeq" id="WP_090586894.1">
    <property type="nucleotide sequence ID" value="NZ_CP104302.1"/>
</dbReference>
<evidence type="ECO:0000313" key="2">
    <source>
        <dbReference type="Proteomes" id="UP000230551"/>
    </source>
</evidence>